<gene>
    <name evidence="2" type="ORF">L596_008866</name>
</gene>
<dbReference type="Proteomes" id="UP000298663">
    <property type="component" value="Unassembled WGS sequence"/>
</dbReference>
<evidence type="ECO:0000256" key="1">
    <source>
        <dbReference type="SAM" id="MobiDB-lite"/>
    </source>
</evidence>
<evidence type="ECO:0000313" key="2">
    <source>
        <dbReference type="EMBL" id="TKR94603.1"/>
    </source>
</evidence>
<evidence type="ECO:0000313" key="3">
    <source>
        <dbReference type="Proteomes" id="UP000298663"/>
    </source>
</evidence>
<sequence>MGRDDLPMGSEPAREPARPSRMPSRPARLGSPIREPWYMTYVKRGRKRLLISDVQSGRPDGRSTIWVKGAMVFRHFFAQLTVAMRMPTILSWKDKHAEILPVSIGKTDKAVKFQLQNVPGRLGIWILCPWASQSPNRINALKVFKFQISPHVCIAIKDELQSSMNVCQQISSAFLLLHCSLHKCSQKRKRTCLRDALVSENTRLAAKHANTFHPARESGSPSITESVCAMRLTFPVLGDLNRCSTCLQLWLWILIESSCS</sequence>
<comment type="caution">
    <text evidence="2">The sequence shown here is derived from an EMBL/GenBank/DDBJ whole genome shotgun (WGS) entry which is preliminary data.</text>
</comment>
<dbReference type="EMBL" id="AZBU02000002">
    <property type="protein sequence ID" value="TKR94603.1"/>
    <property type="molecule type" value="Genomic_DNA"/>
</dbReference>
<proteinExistence type="predicted"/>
<feature type="compositionally biased region" description="Low complexity" evidence="1">
    <location>
        <begin position="19"/>
        <end position="28"/>
    </location>
</feature>
<organism evidence="2 3">
    <name type="scientific">Steinernema carpocapsae</name>
    <name type="common">Entomopathogenic nematode</name>
    <dbReference type="NCBI Taxonomy" id="34508"/>
    <lineage>
        <taxon>Eukaryota</taxon>
        <taxon>Metazoa</taxon>
        <taxon>Ecdysozoa</taxon>
        <taxon>Nematoda</taxon>
        <taxon>Chromadorea</taxon>
        <taxon>Rhabditida</taxon>
        <taxon>Tylenchina</taxon>
        <taxon>Panagrolaimomorpha</taxon>
        <taxon>Strongyloidoidea</taxon>
        <taxon>Steinernematidae</taxon>
        <taxon>Steinernema</taxon>
    </lineage>
</organism>
<accession>A0A4U5PE91</accession>
<feature type="region of interest" description="Disordered" evidence="1">
    <location>
        <begin position="1"/>
        <end position="31"/>
    </location>
</feature>
<name>A0A4U5PE91_STECR</name>
<protein>
    <submittedName>
        <fullName evidence="2">Uncharacterized protein</fullName>
    </submittedName>
</protein>
<dbReference type="AlphaFoldDB" id="A0A4U5PE91"/>
<reference evidence="2 3" key="2">
    <citation type="journal article" date="2019" name="G3 (Bethesda)">
        <title>Hybrid Assembly of the Genome of the Entomopathogenic Nematode Steinernema carpocapsae Identifies the X-Chromosome.</title>
        <authorList>
            <person name="Serra L."/>
            <person name="Macchietto M."/>
            <person name="Macias-Munoz A."/>
            <person name="McGill C.J."/>
            <person name="Rodriguez I.M."/>
            <person name="Rodriguez B."/>
            <person name="Murad R."/>
            <person name="Mortazavi A."/>
        </authorList>
    </citation>
    <scope>NUCLEOTIDE SEQUENCE [LARGE SCALE GENOMIC DNA]</scope>
    <source>
        <strain evidence="2 3">ALL</strain>
    </source>
</reference>
<keyword evidence="3" id="KW-1185">Reference proteome</keyword>
<reference evidence="2 3" key="1">
    <citation type="journal article" date="2015" name="Genome Biol.">
        <title>Comparative genomics of Steinernema reveals deeply conserved gene regulatory networks.</title>
        <authorList>
            <person name="Dillman A.R."/>
            <person name="Macchietto M."/>
            <person name="Porter C.F."/>
            <person name="Rogers A."/>
            <person name="Williams B."/>
            <person name="Antoshechkin I."/>
            <person name="Lee M.M."/>
            <person name="Goodwin Z."/>
            <person name="Lu X."/>
            <person name="Lewis E.E."/>
            <person name="Goodrich-Blair H."/>
            <person name="Stock S.P."/>
            <person name="Adams B.J."/>
            <person name="Sternberg P.W."/>
            <person name="Mortazavi A."/>
        </authorList>
    </citation>
    <scope>NUCLEOTIDE SEQUENCE [LARGE SCALE GENOMIC DNA]</scope>
    <source>
        <strain evidence="2 3">ALL</strain>
    </source>
</reference>
<feature type="compositionally biased region" description="Basic and acidic residues" evidence="1">
    <location>
        <begin position="1"/>
        <end position="18"/>
    </location>
</feature>